<dbReference type="GeneTree" id="ENSGT00510000049596"/>
<feature type="compositionally biased region" description="Basic and acidic residues" evidence="5">
    <location>
        <begin position="388"/>
        <end position="398"/>
    </location>
</feature>
<keyword evidence="6" id="KW-1133">Transmembrane helix</keyword>
<protein>
    <recommendedName>
        <fullName evidence="7">Immunoglobulin domain-containing protein</fullName>
    </recommendedName>
</protein>
<name>H0ZT34_TAEGU</name>
<proteinExistence type="predicted"/>
<organism evidence="8 9">
    <name type="scientific">Taeniopygia guttata</name>
    <name type="common">Zebra finch</name>
    <name type="synonym">Poephila guttata</name>
    <dbReference type="NCBI Taxonomy" id="59729"/>
    <lineage>
        <taxon>Eukaryota</taxon>
        <taxon>Metazoa</taxon>
        <taxon>Chordata</taxon>
        <taxon>Craniata</taxon>
        <taxon>Vertebrata</taxon>
        <taxon>Euteleostomi</taxon>
        <taxon>Archelosauria</taxon>
        <taxon>Archosauria</taxon>
        <taxon>Dinosauria</taxon>
        <taxon>Saurischia</taxon>
        <taxon>Theropoda</taxon>
        <taxon>Coelurosauria</taxon>
        <taxon>Aves</taxon>
        <taxon>Neognathae</taxon>
        <taxon>Neoaves</taxon>
        <taxon>Telluraves</taxon>
        <taxon>Australaves</taxon>
        <taxon>Passeriformes</taxon>
        <taxon>Passeroidea</taxon>
        <taxon>Estrildidae</taxon>
        <taxon>Estrildinae</taxon>
        <taxon>Taeniopygia</taxon>
    </lineage>
</organism>
<accession>H0ZT34</accession>
<dbReference type="InterPro" id="IPR003599">
    <property type="entry name" value="Ig_sub"/>
</dbReference>
<keyword evidence="2" id="KW-0732">Signal</keyword>
<evidence type="ECO:0000256" key="2">
    <source>
        <dbReference type="ARBA" id="ARBA00022729"/>
    </source>
</evidence>
<reference evidence="8" key="3">
    <citation type="submission" date="2025-09" db="UniProtKB">
        <authorList>
            <consortium name="Ensembl"/>
        </authorList>
    </citation>
    <scope>IDENTIFICATION</scope>
</reference>
<feature type="compositionally biased region" description="Polar residues" evidence="5">
    <location>
        <begin position="359"/>
        <end position="374"/>
    </location>
</feature>
<dbReference type="SUPFAM" id="SSF48726">
    <property type="entry name" value="Immunoglobulin"/>
    <property type="match status" value="1"/>
</dbReference>
<feature type="transmembrane region" description="Helical" evidence="6">
    <location>
        <begin position="266"/>
        <end position="286"/>
    </location>
</feature>
<feature type="region of interest" description="Disordered" evidence="5">
    <location>
        <begin position="349"/>
        <end position="409"/>
    </location>
</feature>
<keyword evidence="3 6" id="KW-0472">Membrane</keyword>
<feature type="compositionally biased region" description="Polar residues" evidence="5">
    <location>
        <begin position="317"/>
        <end position="336"/>
    </location>
</feature>
<feature type="region of interest" description="Disordered" evidence="5">
    <location>
        <begin position="1"/>
        <end position="46"/>
    </location>
</feature>
<dbReference type="PANTHER" id="PTHR12080:SF55">
    <property type="entry name" value="LYMPHOCYTE FUNCTION-ASSOCIATED ANTIGEN 3"/>
    <property type="match status" value="1"/>
</dbReference>
<reference evidence="8" key="2">
    <citation type="submission" date="2025-08" db="UniProtKB">
        <authorList>
            <consortium name="Ensembl"/>
        </authorList>
    </citation>
    <scope>IDENTIFICATION</scope>
</reference>
<dbReference type="Ensembl" id="ENSTGUT00000013938.2">
    <property type="protein sequence ID" value="ENSTGUP00000013780.2"/>
    <property type="gene ID" value="ENSTGUG00000013385.2"/>
</dbReference>
<evidence type="ECO:0000256" key="5">
    <source>
        <dbReference type="SAM" id="MobiDB-lite"/>
    </source>
</evidence>
<dbReference type="InterPro" id="IPR036179">
    <property type="entry name" value="Ig-like_dom_sf"/>
</dbReference>
<dbReference type="InterPro" id="IPR015631">
    <property type="entry name" value="CD2/SLAM_rcpt"/>
</dbReference>
<dbReference type="AlphaFoldDB" id="H0ZT34"/>
<evidence type="ECO:0000256" key="3">
    <source>
        <dbReference type="ARBA" id="ARBA00023136"/>
    </source>
</evidence>
<sequence length="409" mass="44942">MYGIRRGTGAETPLPHRPELPAAAPRGPPSGSCRRLWGGTGRGRRRGSLSASAAVVWASMWRLASLLCLSPLLAHIYCEDIVGIMGENFTFPVQIDQKIVEATWKKNKDKVVEWEEQNNPIYFDPLGSRSVLMENGSLTIVNLQKGDAGTYELQYRDFVGDHNLNFVLSVLDSLPKPKISCNTSDDELVLNCTANFQRSLNYAWKLSNNPQSYQNQELSIPVKNVDITTNATCIIKFSQTERRSEISLRSCLPEGKGDSSQKRHRYYLIAAIILVGVLGGIPVLLLRKGIIKLGTGRRTAQNNSAMNGSGEHEQLFPGNSEQQSNSQGAAFSQTVDCGNEEPEADRALNRDMNEKENQIVKNGVNQEEVTQDTEGGNGGQPNNSSSSTKEDKTADEPVMKPGMDLEQSA</sequence>
<feature type="domain" description="Immunoglobulin" evidence="7">
    <location>
        <begin position="78"/>
        <end position="171"/>
    </location>
</feature>
<evidence type="ECO:0000313" key="8">
    <source>
        <dbReference type="Ensembl" id="ENSTGUP00000013780.2"/>
    </source>
</evidence>
<dbReference type="Gene3D" id="2.60.40.10">
    <property type="entry name" value="Immunoglobulins"/>
    <property type="match status" value="1"/>
</dbReference>
<evidence type="ECO:0000313" key="9">
    <source>
        <dbReference type="Proteomes" id="UP000007754"/>
    </source>
</evidence>
<feature type="region of interest" description="Disordered" evidence="5">
    <location>
        <begin position="299"/>
        <end position="336"/>
    </location>
</feature>
<keyword evidence="9" id="KW-1185">Reference proteome</keyword>
<dbReference type="STRING" id="59729.ENSTGUP00000013780"/>
<feature type="compositionally biased region" description="Basic and acidic residues" evidence="5">
    <location>
        <begin position="349"/>
        <end position="358"/>
    </location>
</feature>
<dbReference type="GO" id="GO:0016020">
    <property type="term" value="C:membrane"/>
    <property type="evidence" value="ECO:0007669"/>
    <property type="project" value="UniProtKB-SubCell"/>
</dbReference>
<dbReference type="PANTHER" id="PTHR12080">
    <property type="entry name" value="SIGNALING LYMPHOCYTIC ACTIVATION MOLECULE"/>
    <property type="match status" value="1"/>
</dbReference>
<comment type="subcellular location">
    <subcellularLocation>
        <location evidence="1">Membrane</location>
    </subcellularLocation>
</comment>
<evidence type="ECO:0000256" key="1">
    <source>
        <dbReference type="ARBA" id="ARBA00004370"/>
    </source>
</evidence>
<evidence type="ECO:0000256" key="4">
    <source>
        <dbReference type="ARBA" id="ARBA00023180"/>
    </source>
</evidence>
<reference evidence="8 9" key="1">
    <citation type="journal article" date="2010" name="Nature">
        <title>The genome of a songbird.</title>
        <authorList>
            <person name="Warren W.C."/>
            <person name="Clayton D.F."/>
            <person name="Ellegren H."/>
            <person name="Arnold A.P."/>
            <person name="Hillier L.W."/>
            <person name="Kunstner A."/>
            <person name="Searle S."/>
            <person name="White S."/>
            <person name="Vilella A.J."/>
            <person name="Fairley S."/>
            <person name="Heger A."/>
            <person name="Kong L."/>
            <person name="Ponting C.P."/>
            <person name="Jarvis E.D."/>
            <person name="Mello C.V."/>
            <person name="Minx P."/>
            <person name="Lovell P."/>
            <person name="Velho T.A."/>
            <person name="Ferris M."/>
            <person name="Balakrishnan C.N."/>
            <person name="Sinha S."/>
            <person name="Blatti C."/>
            <person name="London S.E."/>
            <person name="Li Y."/>
            <person name="Lin Y.C."/>
            <person name="George J."/>
            <person name="Sweedler J."/>
            <person name="Southey B."/>
            <person name="Gunaratne P."/>
            <person name="Watson M."/>
            <person name="Nam K."/>
            <person name="Backstrom N."/>
            <person name="Smeds L."/>
            <person name="Nabholz B."/>
            <person name="Itoh Y."/>
            <person name="Whitney O."/>
            <person name="Pfenning A.R."/>
            <person name="Howard J."/>
            <person name="Volker M."/>
            <person name="Skinner B.M."/>
            <person name="Griffin D.K."/>
            <person name="Ye L."/>
            <person name="McLaren W.M."/>
            <person name="Flicek P."/>
            <person name="Quesada V."/>
            <person name="Velasco G."/>
            <person name="Lopez-Otin C."/>
            <person name="Puente X.S."/>
            <person name="Olender T."/>
            <person name="Lancet D."/>
            <person name="Smit A.F."/>
            <person name="Hubley R."/>
            <person name="Konkel M.K."/>
            <person name="Walker J.A."/>
            <person name="Batzer M.A."/>
            <person name="Gu W."/>
            <person name="Pollock D.D."/>
            <person name="Chen L."/>
            <person name="Cheng Z."/>
            <person name="Eichler E.E."/>
            <person name="Stapley J."/>
            <person name="Slate J."/>
            <person name="Ekblom R."/>
            <person name="Birkhead T."/>
            <person name="Burke T."/>
            <person name="Burt D."/>
            <person name="Scharff C."/>
            <person name="Adam I."/>
            <person name="Richard H."/>
            <person name="Sultan M."/>
            <person name="Soldatov A."/>
            <person name="Lehrach H."/>
            <person name="Edwards S.V."/>
            <person name="Yang S.P."/>
            <person name="Li X."/>
            <person name="Graves T."/>
            <person name="Fulton L."/>
            <person name="Nelson J."/>
            <person name="Chinwalla A."/>
            <person name="Hou S."/>
            <person name="Mardis E.R."/>
            <person name="Wilson R.K."/>
        </authorList>
    </citation>
    <scope>NUCLEOTIDE SEQUENCE [LARGE SCALE GENOMIC DNA]</scope>
</reference>
<dbReference type="Proteomes" id="UP000007754">
    <property type="component" value="Chromosome 1"/>
</dbReference>
<keyword evidence="4" id="KW-0325">Glycoprotein</keyword>
<dbReference type="SMART" id="SM00409">
    <property type="entry name" value="IG"/>
    <property type="match status" value="1"/>
</dbReference>
<keyword evidence="6" id="KW-0812">Transmembrane</keyword>
<feature type="compositionally biased region" description="Low complexity" evidence="5">
    <location>
        <begin position="21"/>
        <end position="37"/>
    </location>
</feature>
<dbReference type="GO" id="GO:0009986">
    <property type="term" value="C:cell surface"/>
    <property type="evidence" value="ECO:0007669"/>
    <property type="project" value="TreeGrafter"/>
</dbReference>
<gene>
    <name evidence="8" type="primary">CD58</name>
</gene>
<dbReference type="HOGENOM" id="CLU_1405429_0_0_1"/>
<evidence type="ECO:0000259" key="7">
    <source>
        <dbReference type="SMART" id="SM00409"/>
    </source>
</evidence>
<evidence type="ECO:0000256" key="6">
    <source>
        <dbReference type="SAM" id="Phobius"/>
    </source>
</evidence>
<dbReference type="InParanoid" id="H0ZT34"/>
<dbReference type="GO" id="GO:0005102">
    <property type="term" value="F:signaling receptor binding"/>
    <property type="evidence" value="ECO:0007669"/>
    <property type="project" value="TreeGrafter"/>
</dbReference>
<dbReference type="OMA" id="DKVIEWE"/>
<dbReference type="InterPro" id="IPR013783">
    <property type="entry name" value="Ig-like_fold"/>
</dbReference>